<evidence type="ECO:0000313" key="1">
    <source>
        <dbReference type="EMBL" id="CAG5133702.1"/>
    </source>
</evidence>
<dbReference type="Proteomes" id="UP000678393">
    <property type="component" value="Unassembled WGS sequence"/>
</dbReference>
<feature type="non-terminal residue" evidence="1">
    <location>
        <position position="57"/>
    </location>
</feature>
<name>A0A8S3ZZZ6_9EUPU</name>
<dbReference type="EMBL" id="CAJHNH020006412">
    <property type="protein sequence ID" value="CAG5133702.1"/>
    <property type="molecule type" value="Genomic_DNA"/>
</dbReference>
<gene>
    <name evidence="1" type="ORF">CUNI_LOCUS19260</name>
</gene>
<proteinExistence type="predicted"/>
<organism evidence="1 2">
    <name type="scientific">Candidula unifasciata</name>
    <dbReference type="NCBI Taxonomy" id="100452"/>
    <lineage>
        <taxon>Eukaryota</taxon>
        <taxon>Metazoa</taxon>
        <taxon>Spiralia</taxon>
        <taxon>Lophotrochozoa</taxon>
        <taxon>Mollusca</taxon>
        <taxon>Gastropoda</taxon>
        <taxon>Heterobranchia</taxon>
        <taxon>Euthyneura</taxon>
        <taxon>Panpulmonata</taxon>
        <taxon>Eupulmonata</taxon>
        <taxon>Stylommatophora</taxon>
        <taxon>Helicina</taxon>
        <taxon>Helicoidea</taxon>
        <taxon>Geomitridae</taxon>
        <taxon>Candidula</taxon>
    </lineage>
</organism>
<accession>A0A8S3ZZZ6</accession>
<dbReference type="AlphaFoldDB" id="A0A8S3ZZZ6"/>
<sequence length="57" mass="6570">MPCTRGRGSFYFIHDQTSSYLICFSVCRLPIDECELVLVHTVPVGQDIRVTDRPLRQ</sequence>
<protein>
    <submittedName>
        <fullName evidence="1">Uncharacterized protein</fullName>
    </submittedName>
</protein>
<reference evidence="1" key="1">
    <citation type="submission" date="2021-04" db="EMBL/GenBank/DDBJ databases">
        <authorList>
            <consortium name="Molecular Ecology Group"/>
        </authorList>
    </citation>
    <scope>NUCLEOTIDE SEQUENCE</scope>
</reference>
<dbReference type="OrthoDB" id="5844105at2759"/>
<keyword evidence="2" id="KW-1185">Reference proteome</keyword>
<evidence type="ECO:0000313" key="2">
    <source>
        <dbReference type="Proteomes" id="UP000678393"/>
    </source>
</evidence>
<comment type="caution">
    <text evidence="1">The sequence shown here is derived from an EMBL/GenBank/DDBJ whole genome shotgun (WGS) entry which is preliminary data.</text>
</comment>